<keyword evidence="2" id="KW-1185">Reference proteome</keyword>
<dbReference type="GO" id="GO:0016477">
    <property type="term" value="P:cell migration"/>
    <property type="evidence" value="ECO:0007669"/>
    <property type="project" value="TreeGrafter"/>
</dbReference>
<dbReference type="SMART" id="SM00368">
    <property type="entry name" value="LRR_RI"/>
    <property type="match status" value="2"/>
</dbReference>
<dbReference type="eggNOG" id="KOG4242">
    <property type="taxonomic scope" value="Eukaryota"/>
</dbReference>
<dbReference type="PANTHER" id="PTHR24112">
    <property type="entry name" value="LEUCINE-RICH REPEAT, ISOFORM F-RELATED"/>
    <property type="match status" value="1"/>
</dbReference>
<dbReference type="InterPro" id="IPR032675">
    <property type="entry name" value="LRR_dom_sf"/>
</dbReference>
<reference evidence="2" key="1">
    <citation type="submission" date="2003-08" db="EMBL/GenBank/DDBJ databases">
        <authorList>
            <person name="Birren B."/>
            <person name="Nusbaum C."/>
            <person name="Abebe A."/>
            <person name="Abouelleil A."/>
            <person name="Adekoya E."/>
            <person name="Ait-zahra M."/>
            <person name="Allen N."/>
            <person name="Allen T."/>
            <person name="An P."/>
            <person name="Anderson M."/>
            <person name="Anderson S."/>
            <person name="Arachchi H."/>
            <person name="Armbruster J."/>
            <person name="Bachantsang P."/>
            <person name="Baldwin J."/>
            <person name="Barry A."/>
            <person name="Bayul T."/>
            <person name="Blitshsteyn B."/>
            <person name="Bloom T."/>
            <person name="Blye J."/>
            <person name="Boguslavskiy L."/>
            <person name="Borowsky M."/>
            <person name="Boukhgalter B."/>
            <person name="Brunache A."/>
            <person name="Butler J."/>
            <person name="Calixte N."/>
            <person name="Calvo S."/>
            <person name="Camarata J."/>
            <person name="Campo K."/>
            <person name="Chang J."/>
            <person name="Cheshatsang Y."/>
            <person name="Citroen M."/>
            <person name="Collymore A."/>
            <person name="Considine T."/>
            <person name="Cook A."/>
            <person name="Cooke P."/>
            <person name="Corum B."/>
            <person name="Cuomo C."/>
            <person name="David R."/>
            <person name="Dawoe T."/>
            <person name="Degray S."/>
            <person name="Dodge S."/>
            <person name="Dooley K."/>
            <person name="Dorje P."/>
            <person name="Dorjee K."/>
            <person name="Dorris L."/>
            <person name="Duffey N."/>
            <person name="Dupes A."/>
            <person name="Elkins T."/>
            <person name="Engels R."/>
            <person name="Erickson J."/>
            <person name="Farina A."/>
            <person name="Faro S."/>
            <person name="Ferreira P."/>
            <person name="Fischer H."/>
            <person name="Fitzgerald M."/>
            <person name="Foley K."/>
            <person name="Gage D."/>
            <person name="Galagan J."/>
            <person name="Gearin G."/>
            <person name="Gnerre S."/>
            <person name="Gnirke A."/>
            <person name="Goyette A."/>
            <person name="Graham J."/>
            <person name="Grandbois E."/>
            <person name="Gyaltsen K."/>
            <person name="Hafez N."/>
            <person name="Hagopian D."/>
            <person name="Hagos B."/>
            <person name="Hall J."/>
            <person name="Hatcher B."/>
            <person name="Heller A."/>
            <person name="Higgins H."/>
            <person name="Honan T."/>
            <person name="Horn A."/>
            <person name="Houde N."/>
            <person name="Hughes L."/>
            <person name="Hulme W."/>
            <person name="Husby E."/>
            <person name="Iliev I."/>
            <person name="Jaffe D."/>
            <person name="Jones C."/>
            <person name="Kamal M."/>
            <person name="Kamat A."/>
            <person name="Kamvysselis M."/>
            <person name="Karlsson E."/>
            <person name="Kells C."/>
            <person name="Kieu A."/>
            <person name="Kisner P."/>
            <person name="Kodira C."/>
            <person name="Kulbokas E."/>
            <person name="Labutti K."/>
            <person name="Lama D."/>
            <person name="Landers T."/>
            <person name="Leger J."/>
            <person name="Levine S."/>
            <person name="Lewis D."/>
            <person name="Lewis T."/>
            <person name="Lindblad-toh K."/>
            <person name="Liu X."/>
            <person name="Lokyitsang T."/>
            <person name="Lokyitsang Y."/>
            <person name="Lucien O."/>
            <person name="Lui A."/>
            <person name="Ma L.J."/>
            <person name="Mabbitt R."/>
            <person name="Macdonald J."/>
            <person name="Maclean C."/>
            <person name="Major J."/>
            <person name="Manning J."/>
            <person name="Marabella R."/>
            <person name="Maru K."/>
            <person name="Matthews C."/>
            <person name="Mauceli E."/>
            <person name="Mccarthy M."/>
            <person name="Mcdonough S."/>
            <person name="Mcghee T."/>
            <person name="Meldrim J."/>
            <person name="Meneus L."/>
            <person name="Mesirov J."/>
            <person name="Mihalev A."/>
            <person name="Mihova T."/>
            <person name="Mikkelsen T."/>
            <person name="Mlenga V."/>
            <person name="Moru K."/>
            <person name="Mozes J."/>
            <person name="Mulrain L."/>
            <person name="Munson G."/>
            <person name="Naylor J."/>
            <person name="Newes C."/>
            <person name="Nguyen C."/>
            <person name="Nguyen N."/>
            <person name="Nguyen T."/>
            <person name="Nicol R."/>
            <person name="Nielsen C."/>
            <person name="Nizzari M."/>
            <person name="Norbu C."/>
            <person name="Norbu N."/>
            <person name="O'donnell P."/>
            <person name="Okoawo O."/>
            <person name="O'leary S."/>
            <person name="Omotosho B."/>
            <person name="O'neill K."/>
            <person name="Osman S."/>
            <person name="Parker S."/>
            <person name="Perrin D."/>
            <person name="Phunkhang P."/>
            <person name="Piqani B."/>
            <person name="Purcell S."/>
            <person name="Rachupka T."/>
            <person name="Ramasamy U."/>
            <person name="Rameau R."/>
            <person name="Ray V."/>
            <person name="Raymond C."/>
            <person name="Retta R."/>
            <person name="Richardson S."/>
            <person name="Rise C."/>
            <person name="Rodriguez J."/>
            <person name="Rogers J."/>
            <person name="Rogov P."/>
            <person name="Rutman M."/>
            <person name="Schupbach R."/>
            <person name="Seaman C."/>
            <person name="Settipalli S."/>
            <person name="Sharpe T."/>
            <person name="Sheridan J."/>
            <person name="Sherpa N."/>
            <person name="Shi J."/>
            <person name="Smirnov S."/>
            <person name="Smith C."/>
            <person name="Sougnez C."/>
            <person name="Spencer B."/>
            <person name="Stalker J."/>
            <person name="Stange-thomann N."/>
            <person name="Stavropoulos S."/>
            <person name="Stetson K."/>
            <person name="Stone C."/>
            <person name="Stone S."/>
            <person name="Stubbs M."/>
            <person name="Talamas J."/>
            <person name="Tchuinga P."/>
            <person name="Tenzing P."/>
            <person name="Tesfaye S."/>
            <person name="Theodore J."/>
            <person name="Thoulutsang Y."/>
            <person name="Topham K."/>
            <person name="Towey S."/>
            <person name="Tsamla T."/>
            <person name="Tsomo N."/>
            <person name="Vallee D."/>
            <person name="Vassiliev H."/>
            <person name="Venkataraman V."/>
            <person name="Vinson J."/>
            <person name="Vo A."/>
            <person name="Wade C."/>
            <person name="Wang S."/>
            <person name="Wangchuk T."/>
            <person name="Wangdi T."/>
            <person name="Whittaker C."/>
            <person name="Wilkinson J."/>
            <person name="Wu Y."/>
            <person name="Wyman D."/>
            <person name="Yadav S."/>
            <person name="Yang S."/>
            <person name="Yang X."/>
            <person name="Yeager S."/>
            <person name="Yee E."/>
            <person name="Young G."/>
            <person name="Zainoun J."/>
            <person name="Zembeck L."/>
            <person name="Zimmer A."/>
            <person name="Zody M."/>
            <person name="Lander E."/>
        </authorList>
    </citation>
    <scope>NUCLEOTIDE SEQUENCE [LARGE SCALE GENOMIC DNA]</scope>
</reference>
<dbReference type="GO" id="GO:0034315">
    <property type="term" value="P:regulation of Arp2/3 complex-mediated actin nucleation"/>
    <property type="evidence" value="ECO:0007669"/>
    <property type="project" value="TreeGrafter"/>
</dbReference>
<dbReference type="Gene3D" id="3.80.10.10">
    <property type="entry name" value="Ribonuclease Inhibitor"/>
    <property type="match status" value="1"/>
</dbReference>
<dbReference type="Proteomes" id="UP000007875">
    <property type="component" value="Unassembled WGS sequence"/>
</dbReference>
<proteinExistence type="predicted"/>
<protein>
    <submittedName>
        <fullName evidence="1">Uncharacterized protein</fullName>
    </submittedName>
</protein>
<dbReference type="InterPro" id="IPR001611">
    <property type="entry name" value="Leu-rich_rpt"/>
</dbReference>
<reference evidence="1" key="3">
    <citation type="submission" date="2025-09" db="UniProtKB">
        <authorList>
            <consortium name="Ensembl"/>
        </authorList>
    </citation>
    <scope>IDENTIFICATION</scope>
</reference>
<dbReference type="GeneTree" id="ENSGT00940000167677"/>
<dbReference type="GO" id="GO:0030027">
    <property type="term" value="C:lamellipodium"/>
    <property type="evidence" value="ECO:0007669"/>
    <property type="project" value="TreeGrafter"/>
</dbReference>
<reference evidence="1" key="2">
    <citation type="submission" date="2025-08" db="UniProtKB">
        <authorList>
            <consortium name="Ensembl"/>
        </authorList>
    </citation>
    <scope>IDENTIFICATION</scope>
</reference>
<dbReference type="InParanoid" id="H2ZPK3"/>
<dbReference type="HOGENOM" id="CLU_2229135_0_0_1"/>
<accession>H2ZPK3</accession>
<sequence>MRSIMEGIVELLQEDDSVLETFCLADSKLREHLLILLGCLGSNTSLTSLDLSGNSMGDSGARVLSKSLQINSKLRILKLDRNNLTSLGFHEVANALEKNKTLRYMP</sequence>
<name>H2ZPK3_CIOSA</name>
<dbReference type="Pfam" id="PF13516">
    <property type="entry name" value="LRR_6"/>
    <property type="match status" value="1"/>
</dbReference>
<dbReference type="STRING" id="51511.ENSCSAVP00000019519"/>
<organism evidence="1 2">
    <name type="scientific">Ciona savignyi</name>
    <name type="common">Pacific transparent sea squirt</name>
    <dbReference type="NCBI Taxonomy" id="51511"/>
    <lineage>
        <taxon>Eukaryota</taxon>
        <taxon>Metazoa</taxon>
        <taxon>Chordata</taxon>
        <taxon>Tunicata</taxon>
        <taxon>Ascidiacea</taxon>
        <taxon>Phlebobranchia</taxon>
        <taxon>Cionidae</taxon>
        <taxon>Ciona</taxon>
    </lineage>
</organism>
<dbReference type="InterPro" id="IPR051279">
    <property type="entry name" value="PP1-Reg/Actin-Interact_Protein"/>
</dbReference>
<evidence type="ECO:0000313" key="2">
    <source>
        <dbReference type="Proteomes" id="UP000007875"/>
    </source>
</evidence>
<dbReference type="Ensembl" id="ENSCSAVT00000019730.1">
    <property type="protein sequence ID" value="ENSCSAVP00000019519.1"/>
    <property type="gene ID" value="ENSCSAVG00000011444.1"/>
</dbReference>
<dbReference type="AlphaFoldDB" id="H2ZPK3"/>
<dbReference type="SUPFAM" id="SSF52047">
    <property type="entry name" value="RNI-like"/>
    <property type="match status" value="1"/>
</dbReference>
<dbReference type="GO" id="GO:0005886">
    <property type="term" value="C:plasma membrane"/>
    <property type="evidence" value="ECO:0007669"/>
    <property type="project" value="TreeGrafter"/>
</dbReference>
<dbReference type="PANTHER" id="PTHR24112:SF66">
    <property type="entry name" value="LEUCINE-RICH REPEAT, ISOFORM F"/>
    <property type="match status" value="1"/>
</dbReference>
<evidence type="ECO:0000313" key="1">
    <source>
        <dbReference type="Ensembl" id="ENSCSAVP00000019519.1"/>
    </source>
</evidence>